<proteinExistence type="predicted"/>
<dbReference type="InterPro" id="IPR013225">
    <property type="entry name" value="PaaX_C"/>
</dbReference>
<accession>A0ABS6T0R2</accession>
<feature type="domain" description="Transcriptional repressor PaaX-like N-terminal" evidence="1">
    <location>
        <begin position="23"/>
        <end position="87"/>
    </location>
</feature>
<evidence type="ECO:0000313" key="3">
    <source>
        <dbReference type="EMBL" id="MBV7378820.1"/>
    </source>
</evidence>
<name>A0ABS6T0R2_9RHOB</name>
<dbReference type="PANTHER" id="PTHR30319:SF1">
    <property type="entry name" value="TRANSCRIPTIONAL REPRESSOR PAAX"/>
    <property type="match status" value="1"/>
</dbReference>
<feature type="domain" description="Transcriptional repressor PaaX-like C-terminal" evidence="2">
    <location>
        <begin position="175"/>
        <end position="244"/>
    </location>
</feature>
<evidence type="ECO:0000259" key="1">
    <source>
        <dbReference type="Pfam" id="PF07848"/>
    </source>
</evidence>
<dbReference type="PANTHER" id="PTHR30319">
    <property type="entry name" value="PHENYLACETIC ACID REGULATOR-RELATED TRANSCRIPTIONAL REPRESSOR"/>
    <property type="match status" value="1"/>
</dbReference>
<evidence type="ECO:0000313" key="4">
    <source>
        <dbReference type="Proteomes" id="UP000756530"/>
    </source>
</evidence>
<dbReference type="RefSeq" id="WP_218391995.1">
    <property type="nucleotide sequence ID" value="NZ_JAHUZE010000002.1"/>
</dbReference>
<keyword evidence="4" id="KW-1185">Reference proteome</keyword>
<sequence>MDAPARDPSLQSLFDFAPIKVWSMVVTIMGDLCRTPEDRIGGQVLGRIMEEMGVTNQALRTALHRLKRDGWVEALREGRGSTYALTPTGRERTESVRPVLYATGRPAPAPVFLIVGNPSGPAKSFEDMLDEAAVLIAPRIALSTDPSAPPDALVQTLDAASFPDWIRAEVAPPDLAQEYALLTARLGAIQIAPDTPLDALVTRLLALHHWRRLRLRHGDLPDLMLGDWPGDTARNEIARLLALLPRPARGDLAKLADA</sequence>
<evidence type="ECO:0000259" key="2">
    <source>
        <dbReference type="Pfam" id="PF08223"/>
    </source>
</evidence>
<comment type="caution">
    <text evidence="3">The sequence shown here is derived from an EMBL/GenBank/DDBJ whole genome shotgun (WGS) entry which is preliminary data.</text>
</comment>
<dbReference type="InterPro" id="IPR012906">
    <property type="entry name" value="PaaX-like_N"/>
</dbReference>
<reference evidence="3 4" key="1">
    <citation type="submission" date="2021-05" db="EMBL/GenBank/DDBJ databases">
        <title>Culturable bacteria isolated from Daya Bay.</title>
        <authorList>
            <person name="Zheng W."/>
            <person name="Yu S."/>
            <person name="Huang Y."/>
        </authorList>
    </citation>
    <scope>NUCLEOTIDE SEQUENCE [LARGE SCALE GENOMIC DNA]</scope>
    <source>
        <strain evidence="3 4">DP4N28-5</strain>
    </source>
</reference>
<dbReference type="Pfam" id="PF08223">
    <property type="entry name" value="PaaX_C"/>
    <property type="match status" value="1"/>
</dbReference>
<dbReference type="Proteomes" id="UP000756530">
    <property type="component" value="Unassembled WGS sequence"/>
</dbReference>
<dbReference type="Pfam" id="PF07848">
    <property type="entry name" value="PaaX"/>
    <property type="match status" value="1"/>
</dbReference>
<dbReference type="EMBL" id="JAHUZE010000002">
    <property type="protein sequence ID" value="MBV7378820.1"/>
    <property type="molecule type" value="Genomic_DNA"/>
</dbReference>
<organism evidence="3 4">
    <name type="scientific">Maritimibacter dapengensis</name>
    <dbReference type="NCBI Taxonomy" id="2836868"/>
    <lineage>
        <taxon>Bacteria</taxon>
        <taxon>Pseudomonadati</taxon>
        <taxon>Pseudomonadota</taxon>
        <taxon>Alphaproteobacteria</taxon>
        <taxon>Rhodobacterales</taxon>
        <taxon>Roseobacteraceae</taxon>
        <taxon>Maritimibacter</taxon>
    </lineage>
</organism>
<protein>
    <submittedName>
        <fullName evidence="3">GntR family transcriptional regulator</fullName>
    </submittedName>
</protein>
<gene>
    <name evidence="3" type="ORF">KJP28_07760</name>
</gene>